<dbReference type="Proteomes" id="UP001187192">
    <property type="component" value="Unassembled WGS sequence"/>
</dbReference>
<comment type="caution">
    <text evidence="2">The sequence shown here is derived from an EMBL/GenBank/DDBJ whole genome shotgun (WGS) entry which is preliminary data.</text>
</comment>
<name>A0AA88DEG1_FICCA</name>
<dbReference type="EMBL" id="BTGU01000040">
    <property type="protein sequence ID" value="GMN52167.1"/>
    <property type="molecule type" value="Genomic_DNA"/>
</dbReference>
<evidence type="ECO:0008006" key="4">
    <source>
        <dbReference type="Google" id="ProtNLM"/>
    </source>
</evidence>
<reference evidence="2" key="1">
    <citation type="submission" date="2023-07" db="EMBL/GenBank/DDBJ databases">
        <title>draft genome sequence of fig (Ficus carica).</title>
        <authorList>
            <person name="Takahashi T."/>
            <person name="Nishimura K."/>
        </authorList>
    </citation>
    <scope>NUCLEOTIDE SEQUENCE</scope>
</reference>
<dbReference type="PANTHER" id="PTHR46951">
    <property type="entry name" value="BED-TYPE DOMAIN-CONTAINING PROTEIN"/>
    <property type="match status" value="1"/>
</dbReference>
<protein>
    <recommendedName>
        <fullName evidence="4">BED-type domain-containing protein</fullName>
    </recommendedName>
</protein>
<evidence type="ECO:0000313" key="2">
    <source>
        <dbReference type="EMBL" id="GMN52167.1"/>
    </source>
</evidence>
<feature type="compositionally biased region" description="Low complexity" evidence="1">
    <location>
        <begin position="171"/>
        <end position="187"/>
    </location>
</feature>
<organism evidence="2 3">
    <name type="scientific">Ficus carica</name>
    <name type="common">Common fig</name>
    <dbReference type="NCBI Taxonomy" id="3494"/>
    <lineage>
        <taxon>Eukaryota</taxon>
        <taxon>Viridiplantae</taxon>
        <taxon>Streptophyta</taxon>
        <taxon>Embryophyta</taxon>
        <taxon>Tracheophyta</taxon>
        <taxon>Spermatophyta</taxon>
        <taxon>Magnoliopsida</taxon>
        <taxon>eudicotyledons</taxon>
        <taxon>Gunneridae</taxon>
        <taxon>Pentapetalae</taxon>
        <taxon>rosids</taxon>
        <taxon>fabids</taxon>
        <taxon>Rosales</taxon>
        <taxon>Moraceae</taxon>
        <taxon>Ficeae</taxon>
        <taxon>Ficus</taxon>
    </lineage>
</organism>
<dbReference type="PANTHER" id="PTHR46951:SF2">
    <property type="entry name" value="BED-TYPE DOMAIN-CONTAINING PROTEIN"/>
    <property type="match status" value="1"/>
</dbReference>
<accession>A0AA88DEG1</accession>
<gene>
    <name evidence="2" type="ORF">TIFTF001_021310</name>
</gene>
<sequence>MAQPKLTDNAWQYCTMIGNNRNHVCCIFCGHTMWGGITRFKEHLAQKKGDVAPCTGCPPEVTIEMQSRLIELSRERENKQKRKRETLEDLRKDKVQKLLAPQPPQEVNVAEMEAREKALLDQAIKESLHTHEMEVKKAKYEDEEFQAACHASVCLYELESRMYGESASTYRAGPSTSSAGASTSRAGPSDYGSDFLVDLETWPVHESNLNN</sequence>
<evidence type="ECO:0000313" key="3">
    <source>
        <dbReference type="Proteomes" id="UP001187192"/>
    </source>
</evidence>
<proteinExistence type="predicted"/>
<dbReference type="AlphaFoldDB" id="A0AA88DEG1"/>
<feature type="region of interest" description="Disordered" evidence="1">
    <location>
        <begin position="168"/>
        <end position="187"/>
    </location>
</feature>
<keyword evidence="3" id="KW-1185">Reference proteome</keyword>
<evidence type="ECO:0000256" key="1">
    <source>
        <dbReference type="SAM" id="MobiDB-lite"/>
    </source>
</evidence>